<reference evidence="2 3" key="1">
    <citation type="submission" date="2021-12" db="EMBL/GenBank/DDBJ databases">
        <title>Genome sequence of Kibdelosporangium philippinense ATCC 49844.</title>
        <authorList>
            <person name="Fedorov E.A."/>
            <person name="Omeragic M."/>
            <person name="Shalygina K.F."/>
            <person name="Maclea K.S."/>
        </authorList>
    </citation>
    <scope>NUCLEOTIDE SEQUENCE [LARGE SCALE GENOMIC DNA]</scope>
    <source>
        <strain evidence="2 3">ATCC 49844</strain>
    </source>
</reference>
<feature type="domain" description="DUF2399" evidence="1">
    <location>
        <begin position="17"/>
        <end position="56"/>
    </location>
</feature>
<dbReference type="EMBL" id="JAJVCN010000001">
    <property type="protein sequence ID" value="MCE7001818.1"/>
    <property type="molecule type" value="Genomic_DNA"/>
</dbReference>
<proteinExistence type="predicted"/>
<organism evidence="2 3">
    <name type="scientific">Kibdelosporangium philippinense</name>
    <dbReference type="NCBI Taxonomy" id="211113"/>
    <lineage>
        <taxon>Bacteria</taxon>
        <taxon>Bacillati</taxon>
        <taxon>Actinomycetota</taxon>
        <taxon>Actinomycetes</taxon>
        <taxon>Pseudonocardiales</taxon>
        <taxon>Pseudonocardiaceae</taxon>
        <taxon>Kibdelosporangium</taxon>
    </lineage>
</organism>
<keyword evidence="3" id="KW-1185">Reference proteome</keyword>
<dbReference type="RefSeq" id="WP_380151530.1">
    <property type="nucleotide sequence ID" value="NZ_JBHMDJ010000098.1"/>
</dbReference>
<dbReference type="Proteomes" id="UP001521150">
    <property type="component" value="Unassembled WGS sequence"/>
</dbReference>
<protein>
    <submittedName>
        <fullName evidence="2">DUF2399 domain-containing protein</fullName>
    </submittedName>
</protein>
<name>A0ABS8Z5I0_9PSEU</name>
<evidence type="ECO:0000259" key="1">
    <source>
        <dbReference type="Pfam" id="PF09664"/>
    </source>
</evidence>
<accession>A0ABS8Z5I0</accession>
<evidence type="ECO:0000313" key="2">
    <source>
        <dbReference type="EMBL" id="MCE7001818.1"/>
    </source>
</evidence>
<dbReference type="InterPro" id="IPR024465">
    <property type="entry name" value="DUF2399"/>
</dbReference>
<evidence type="ECO:0000313" key="3">
    <source>
        <dbReference type="Proteomes" id="UP001521150"/>
    </source>
</evidence>
<gene>
    <name evidence="2" type="ORF">LWC34_03050</name>
</gene>
<sequence>MDATLAVNIPDTALTPATQASRPVDAAWAPDLRPALEHHGIHVRDELMLSELITDLSAAATAP</sequence>
<comment type="caution">
    <text evidence="2">The sequence shown here is derived from an EMBL/GenBank/DDBJ whole genome shotgun (WGS) entry which is preliminary data.</text>
</comment>
<dbReference type="Pfam" id="PF09664">
    <property type="entry name" value="DUF2399"/>
    <property type="match status" value="1"/>
</dbReference>